<dbReference type="Proteomes" id="UP001732720">
    <property type="component" value="Chromosome X"/>
</dbReference>
<organism evidence="1 2">
    <name type="scientific">Castor canadensis</name>
    <name type="common">American beaver</name>
    <dbReference type="NCBI Taxonomy" id="51338"/>
    <lineage>
        <taxon>Eukaryota</taxon>
        <taxon>Metazoa</taxon>
        <taxon>Chordata</taxon>
        <taxon>Craniata</taxon>
        <taxon>Vertebrata</taxon>
        <taxon>Euteleostomi</taxon>
        <taxon>Mammalia</taxon>
        <taxon>Eutheria</taxon>
        <taxon>Euarchontoglires</taxon>
        <taxon>Glires</taxon>
        <taxon>Rodentia</taxon>
        <taxon>Castorimorpha</taxon>
        <taxon>Castoridae</taxon>
        <taxon>Castor</taxon>
    </lineage>
</organism>
<reference evidence="2" key="1">
    <citation type="submission" date="2025-08" db="UniProtKB">
        <authorList>
            <consortium name="RefSeq"/>
        </authorList>
    </citation>
    <scope>IDENTIFICATION</scope>
</reference>
<dbReference type="RefSeq" id="XP_073918918.1">
    <property type="nucleotide sequence ID" value="XM_074062817.1"/>
</dbReference>
<proteinExistence type="predicted"/>
<gene>
    <name evidence="2" type="primary">Sts</name>
</gene>
<keyword evidence="1" id="KW-1185">Reference proteome</keyword>
<evidence type="ECO:0000313" key="1">
    <source>
        <dbReference type="Proteomes" id="UP001732720"/>
    </source>
</evidence>
<sequence length="647" mass="71960">MGHKTGSAGRRLPSGEVQGRARGSRRVPAQTSPCREPLALKALPYHYPDSRPPGTDLAGSYPPRRSPSMSKMRKMRVFYLLLIFLCGAQSYTASRPNIVLLMADDLGVGDPGCYGNKTLRTPNIDRLANGGVKLTQHLAASPLCTPSRAAFMTGRYPVRSGMASRSLIGVFIFTACSGGLPTNEITFAKLLKNQGYSTALIGKWHLGVNCYNKTDFCHHPLRHGFDYFYGLPTTNLRDCKPGEGSVFTSASRWLVFIPLQIIGIAVLTLGVLHFLGLLHVPISVFICLLLLASLILILFLCFLHYFRPLNCFLMKNFDIIQQPMSYDNLTQRLTTEAVQFIQQNAETPFLLFLSFIHVHTALFSSKEFAHKSKHGRYGDAAEEMDWSVGQILNVLDELGLANDTLVYFTSDHGAHVEEVTTKGEIQGGSNGIYKGGKSNNWEGGIRIPGIFRWPGVIQAGLEIDEPTSNMDIFPTIAKLAGSPLPEDRIIDGRDLMPLLQGESQRSEHEFLFHYCNAYLNAVRWHPQNSTSIWKAFFFTPNFNPKGANGCFSTHVCMCYGNYITHHDPPLLFDISKDPSERNPLTPTTEPRFHEILKVMQEASGNHTKTLPEVPNQLSPGNSLWKPWLQLCCQSSSSALSCQCDREK</sequence>
<evidence type="ECO:0000313" key="2">
    <source>
        <dbReference type="RefSeq" id="XP_073918918.1"/>
    </source>
</evidence>
<name>A0AC58LP43_CASCN</name>
<protein>
    <submittedName>
        <fullName evidence="2">Steryl-sulfatase isoform X1</fullName>
    </submittedName>
</protein>
<accession>A0AC58LP43</accession>